<dbReference type="Proteomes" id="UP000176547">
    <property type="component" value="Unassembled WGS sequence"/>
</dbReference>
<evidence type="ECO:0000256" key="3">
    <source>
        <dbReference type="ARBA" id="ARBA00022801"/>
    </source>
</evidence>
<evidence type="ECO:0000256" key="9">
    <source>
        <dbReference type="RuleBase" id="RU004016"/>
    </source>
</evidence>
<dbReference type="PRINTS" id="PR00725">
    <property type="entry name" value="DADACBPTASE1"/>
</dbReference>
<keyword evidence="5" id="KW-0573">Peptidoglycan synthesis</keyword>
<evidence type="ECO:0000256" key="7">
    <source>
        <dbReference type="PIRSR" id="PIRSR618044-1"/>
    </source>
</evidence>
<dbReference type="AlphaFoldDB" id="A0A1F5NA51"/>
<keyword evidence="4" id="KW-0133">Cell shape</keyword>
<dbReference type="InterPro" id="IPR001967">
    <property type="entry name" value="Peptidase_S11_N"/>
</dbReference>
<protein>
    <recommendedName>
        <fullName evidence="10">Peptidase S11 D-alanyl-D-alanine carboxypeptidase A N-terminal domain-containing protein</fullName>
    </recommendedName>
</protein>
<keyword evidence="3" id="KW-0378">Hydrolase</keyword>
<comment type="caution">
    <text evidence="11">The sequence shown here is derived from an EMBL/GenBank/DDBJ whole genome shotgun (WGS) entry which is preliminary data.</text>
</comment>
<feature type="domain" description="Peptidase S11 D-alanyl-D-alanine carboxypeptidase A N-terminal" evidence="10">
    <location>
        <begin position="69"/>
        <end position="274"/>
    </location>
</feature>
<dbReference type="PANTHER" id="PTHR21581">
    <property type="entry name" value="D-ALANYL-D-ALANINE CARBOXYPEPTIDASE"/>
    <property type="match status" value="1"/>
</dbReference>
<proteinExistence type="inferred from homology"/>
<evidence type="ECO:0000313" key="12">
    <source>
        <dbReference type="Proteomes" id="UP000176547"/>
    </source>
</evidence>
<dbReference type="GO" id="GO:0071555">
    <property type="term" value="P:cell wall organization"/>
    <property type="evidence" value="ECO:0007669"/>
    <property type="project" value="UniProtKB-KW"/>
</dbReference>
<evidence type="ECO:0000256" key="1">
    <source>
        <dbReference type="ARBA" id="ARBA00007164"/>
    </source>
</evidence>
<feature type="binding site" evidence="8">
    <location>
        <position position="261"/>
    </location>
    <ligand>
        <name>substrate</name>
    </ligand>
</feature>
<dbReference type="InterPro" id="IPR012338">
    <property type="entry name" value="Beta-lactam/transpept-like"/>
</dbReference>
<evidence type="ECO:0000256" key="2">
    <source>
        <dbReference type="ARBA" id="ARBA00022729"/>
    </source>
</evidence>
<dbReference type="PANTHER" id="PTHR21581:SF6">
    <property type="entry name" value="TRAFFICKING PROTEIN PARTICLE COMPLEX SUBUNIT 12"/>
    <property type="match status" value="1"/>
</dbReference>
<evidence type="ECO:0000256" key="6">
    <source>
        <dbReference type="ARBA" id="ARBA00023316"/>
    </source>
</evidence>
<dbReference type="GO" id="GO:0006508">
    <property type="term" value="P:proteolysis"/>
    <property type="evidence" value="ECO:0007669"/>
    <property type="project" value="InterPro"/>
</dbReference>
<dbReference type="Pfam" id="PF00768">
    <property type="entry name" value="Peptidase_S11"/>
    <property type="match status" value="1"/>
</dbReference>
<evidence type="ECO:0000259" key="10">
    <source>
        <dbReference type="Pfam" id="PF00768"/>
    </source>
</evidence>
<keyword evidence="6" id="KW-0961">Cell wall biogenesis/degradation</keyword>
<organism evidence="11 12">
    <name type="scientific">Candidatus Doudnabacteria bacterium RIFCSPHIGHO2_01_52_17</name>
    <dbReference type="NCBI Taxonomy" id="1817820"/>
    <lineage>
        <taxon>Bacteria</taxon>
        <taxon>Candidatus Doudnaibacteriota</taxon>
    </lineage>
</organism>
<dbReference type="EMBL" id="MFEG01000061">
    <property type="protein sequence ID" value="OGE74536.1"/>
    <property type="molecule type" value="Genomic_DNA"/>
</dbReference>
<gene>
    <name evidence="11" type="ORF">A3K06_02210</name>
</gene>
<evidence type="ECO:0000256" key="8">
    <source>
        <dbReference type="PIRSR" id="PIRSR618044-2"/>
    </source>
</evidence>
<evidence type="ECO:0000256" key="4">
    <source>
        <dbReference type="ARBA" id="ARBA00022960"/>
    </source>
</evidence>
<dbReference type="Gene3D" id="3.40.710.10">
    <property type="entry name" value="DD-peptidase/beta-lactamase superfamily"/>
    <property type="match status" value="1"/>
</dbReference>
<dbReference type="SUPFAM" id="SSF56601">
    <property type="entry name" value="beta-lactamase/transpeptidase-like"/>
    <property type="match status" value="1"/>
</dbReference>
<comment type="similarity">
    <text evidence="1 9">Belongs to the peptidase S11 family.</text>
</comment>
<feature type="active site" description="Proton acceptor" evidence="7">
    <location>
        <position position="102"/>
    </location>
</feature>
<accession>A0A1F5NA51</accession>
<dbReference type="InterPro" id="IPR018044">
    <property type="entry name" value="Peptidase_S11"/>
</dbReference>
<keyword evidence="2" id="KW-0732">Signal</keyword>
<dbReference type="GO" id="GO:0009002">
    <property type="term" value="F:serine-type D-Ala-D-Ala carboxypeptidase activity"/>
    <property type="evidence" value="ECO:0007669"/>
    <property type="project" value="InterPro"/>
</dbReference>
<dbReference type="GO" id="GO:0008360">
    <property type="term" value="P:regulation of cell shape"/>
    <property type="evidence" value="ECO:0007669"/>
    <property type="project" value="UniProtKB-KW"/>
</dbReference>
<dbReference type="GO" id="GO:0009252">
    <property type="term" value="P:peptidoglycan biosynthetic process"/>
    <property type="evidence" value="ECO:0007669"/>
    <property type="project" value="UniProtKB-KW"/>
</dbReference>
<feature type="active site" evidence="7">
    <location>
        <position position="154"/>
    </location>
</feature>
<evidence type="ECO:0000313" key="11">
    <source>
        <dbReference type="EMBL" id="OGE74536.1"/>
    </source>
</evidence>
<name>A0A1F5NA51_9BACT</name>
<feature type="active site" description="Acyl-ester intermediate" evidence="7">
    <location>
        <position position="99"/>
    </location>
</feature>
<reference evidence="11 12" key="1">
    <citation type="journal article" date="2016" name="Nat. Commun.">
        <title>Thousands of microbial genomes shed light on interconnected biogeochemical processes in an aquifer system.</title>
        <authorList>
            <person name="Anantharaman K."/>
            <person name="Brown C.T."/>
            <person name="Hug L.A."/>
            <person name="Sharon I."/>
            <person name="Castelle C.J."/>
            <person name="Probst A.J."/>
            <person name="Thomas B.C."/>
            <person name="Singh A."/>
            <person name="Wilkins M.J."/>
            <person name="Karaoz U."/>
            <person name="Brodie E.L."/>
            <person name="Williams K.H."/>
            <person name="Hubbard S.S."/>
            <person name="Banfield J.F."/>
        </authorList>
    </citation>
    <scope>NUCLEOTIDE SEQUENCE [LARGE SCALE GENOMIC DNA]</scope>
</reference>
<evidence type="ECO:0000256" key="5">
    <source>
        <dbReference type="ARBA" id="ARBA00022984"/>
    </source>
</evidence>
<sequence length="315" mass="33909">METKKILLVVLAAGVAGILGFLGPDKPKGRVGGATIASSFTQQLPIAPDRVVPKAPTPLADELDVSIAGLSARAILVKDPVSGYVLFEKGVQTQLPIASLTKLMTAMVVNRRISSDEIVQVEAEDVQTPTYRADLVPGEQIRVGDLLKAMLISSANDAALALARHGGGSVEAFVAEMNQEAARLGMGDTNFQNPVGFDHPAHFSTAADMSLLVSEFLRYPELVNIVGTKQDVVYSVDARRAHELVTTNQLMMLYDEVVGLKTGYTAEAKGNLIILVDQPSRSGLEYFSIILGSDNREAETEAIMNWARKSFQWTP</sequence>